<dbReference type="EMBL" id="ML979132">
    <property type="protein sequence ID" value="KAF1921232.1"/>
    <property type="molecule type" value="Genomic_DNA"/>
</dbReference>
<organism evidence="1 2">
    <name type="scientific">Ampelomyces quisqualis</name>
    <name type="common">Powdery mildew agent</name>
    <dbReference type="NCBI Taxonomy" id="50730"/>
    <lineage>
        <taxon>Eukaryota</taxon>
        <taxon>Fungi</taxon>
        <taxon>Dikarya</taxon>
        <taxon>Ascomycota</taxon>
        <taxon>Pezizomycotina</taxon>
        <taxon>Dothideomycetes</taxon>
        <taxon>Pleosporomycetidae</taxon>
        <taxon>Pleosporales</taxon>
        <taxon>Pleosporineae</taxon>
        <taxon>Phaeosphaeriaceae</taxon>
        <taxon>Ampelomyces</taxon>
    </lineage>
</organism>
<sequence length="55" mass="6232">MESKGSFQYCRDVIQKMRAEVEQLIDDVNAQIEDTTIGNAGSEAVRKFLSKLVIR</sequence>
<protein>
    <submittedName>
        <fullName evidence="1">Uncharacterized protein</fullName>
    </submittedName>
</protein>
<gene>
    <name evidence="1" type="ORF">BDU57DRAFT_509931</name>
</gene>
<evidence type="ECO:0000313" key="2">
    <source>
        <dbReference type="Proteomes" id="UP000800096"/>
    </source>
</evidence>
<accession>A0A6A5R0N7</accession>
<dbReference type="Proteomes" id="UP000800096">
    <property type="component" value="Unassembled WGS sequence"/>
</dbReference>
<proteinExistence type="predicted"/>
<name>A0A6A5R0N7_AMPQU</name>
<dbReference type="AlphaFoldDB" id="A0A6A5R0N7"/>
<keyword evidence="2" id="KW-1185">Reference proteome</keyword>
<evidence type="ECO:0000313" key="1">
    <source>
        <dbReference type="EMBL" id="KAF1921232.1"/>
    </source>
</evidence>
<reference evidence="1" key="1">
    <citation type="journal article" date="2020" name="Stud. Mycol.">
        <title>101 Dothideomycetes genomes: a test case for predicting lifestyles and emergence of pathogens.</title>
        <authorList>
            <person name="Haridas S."/>
            <person name="Albert R."/>
            <person name="Binder M."/>
            <person name="Bloem J."/>
            <person name="Labutti K."/>
            <person name="Salamov A."/>
            <person name="Andreopoulos B."/>
            <person name="Baker S."/>
            <person name="Barry K."/>
            <person name="Bills G."/>
            <person name="Bluhm B."/>
            <person name="Cannon C."/>
            <person name="Castanera R."/>
            <person name="Culley D."/>
            <person name="Daum C."/>
            <person name="Ezra D."/>
            <person name="Gonzalez J."/>
            <person name="Henrissat B."/>
            <person name="Kuo A."/>
            <person name="Liang C."/>
            <person name="Lipzen A."/>
            <person name="Lutzoni F."/>
            <person name="Magnuson J."/>
            <person name="Mondo S."/>
            <person name="Nolan M."/>
            <person name="Ohm R."/>
            <person name="Pangilinan J."/>
            <person name="Park H.-J."/>
            <person name="Ramirez L."/>
            <person name="Alfaro M."/>
            <person name="Sun H."/>
            <person name="Tritt A."/>
            <person name="Yoshinaga Y."/>
            <person name="Zwiers L.-H."/>
            <person name="Turgeon B."/>
            <person name="Goodwin S."/>
            <person name="Spatafora J."/>
            <person name="Crous P."/>
            <person name="Grigoriev I."/>
        </authorList>
    </citation>
    <scope>NUCLEOTIDE SEQUENCE</scope>
    <source>
        <strain evidence="1">HMLAC05119</strain>
    </source>
</reference>